<dbReference type="EMBL" id="BMXB01000021">
    <property type="protein sequence ID" value="GHA49516.1"/>
    <property type="molecule type" value="Genomic_DNA"/>
</dbReference>
<gene>
    <name evidence="1" type="ORF">GCM10007103_32970</name>
</gene>
<evidence type="ECO:0000313" key="1">
    <source>
        <dbReference type="EMBL" id="GHA49516.1"/>
    </source>
</evidence>
<sequence>MIGCSSDDNEEKSFGSGPLALTVGTSENNCEILKIKCPVGAVCDENFIYRAYSFEDRDLRIYISFDPDVVDNYSLESLRENFNYINFSILFPEKATADSRFYYSNRNPVRELGTVSEEGVEFTMDSYENGVLKGVITGTINEITEAITSDDPDCMTGDIAGRCFESHEVNIPFSVVYSFCLE</sequence>
<keyword evidence="2" id="KW-1185">Reference proteome</keyword>
<organism evidence="1 2">
    <name type="scientific">Salinimicrobium marinum</name>
    <dbReference type="NCBI Taxonomy" id="680283"/>
    <lineage>
        <taxon>Bacteria</taxon>
        <taxon>Pseudomonadati</taxon>
        <taxon>Bacteroidota</taxon>
        <taxon>Flavobacteriia</taxon>
        <taxon>Flavobacteriales</taxon>
        <taxon>Flavobacteriaceae</taxon>
        <taxon>Salinimicrobium</taxon>
    </lineage>
</organism>
<evidence type="ECO:0000313" key="2">
    <source>
        <dbReference type="Proteomes" id="UP000610456"/>
    </source>
</evidence>
<protein>
    <submittedName>
        <fullName evidence="1">Uncharacterized protein</fullName>
    </submittedName>
</protein>
<reference evidence="1" key="2">
    <citation type="submission" date="2020-09" db="EMBL/GenBank/DDBJ databases">
        <authorList>
            <person name="Sun Q."/>
            <person name="Kim S."/>
        </authorList>
    </citation>
    <scope>NUCLEOTIDE SEQUENCE</scope>
    <source>
        <strain evidence="1">KCTC 12719</strain>
    </source>
</reference>
<reference evidence="1" key="1">
    <citation type="journal article" date="2014" name="Int. J. Syst. Evol. Microbiol.">
        <title>Complete genome sequence of Corynebacterium casei LMG S-19264T (=DSM 44701T), isolated from a smear-ripened cheese.</title>
        <authorList>
            <consortium name="US DOE Joint Genome Institute (JGI-PGF)"/>
            <person name="Walter F."/>
            <person name="Albersmeier A."/>
            <person name="Kalinowski J."/>
            <person name="Ruckert C."/>
        </authorList>
    </citation>
    <scope>NUCLEOTIDE SEQUENCE</scope>
    <source>
        <strain evidence="1">KCTC 12719</strain>
    </source>
</reference>
<comment type="caution">
    <text evidence="1">The sequence shown here is derived from an EMBL/GenBank/DDBJ whole genome shotgun (WGS) entry which is preliminary data.</text>
</comment>
<dbReference type="Proteomes" id="UP000610456">
    <property type="component" value="Unassembled WGS sequence"/>
</dbReference>
<dbReference type="AlphaFoldDB" id="A0A918SME7"/>
<name>A0A918SME7_9FLAO</name>
<accession>A0A918SME7</accession>
<proteinExistence type="predicted"/>